<dbReference type="Gene3D" id="3.90.1600.10">
    <property type="entry name" value="Palm domain of DNA polymerase"/>
    <property type="match status" value="1"/>
</dbReference>
<protein>
    <recommendedName>
        <fullName evidence="3">C2H2-type domain-containing protein</fullName>
    </recommendedName>
</protein>
<dbReference type="InterPro" id="IPR044925">
    <property type="entry name" value="His-Me_finger_sf"/>
</dbReference>
<dbReference type="PANTHER" id="PTHR31511">
    <property type="entry name" value="PROTEIN CBG23764"/>
    <property type="match status" value="1"/>
</dbReference>
<keyword evidence="1" id="KW-0479">Metal-binding</keyword>
<evidence type="ECO:0000313" key="5">
    <source>
        <dbReference type="Proteomes" id="UP001152799"/>
    </source>
</evidence>
<feature type="domain" description="C2H2-type" evidence="3">
    <location>
        <begin position="2"/>
        <end position="20"/>
    </location>
</feature>
<dbReference type="Gene3D" id="3.30.160.60">
    <property type="entry name" value="Classic Zinc Finger"/>
    <property type="match status" value="1"/>
</dbReference>
<dbReference type="GO" id="GO:0042575">
    <property type="term" value="C:DNA polymerase complex"/>
    <property type="evidence" value="ECO:0007669"/>
    <property type="project" value="UniProtKB-ARBA"/>
</dbReference>
<dbReference type="GO" id="GO:0071897">
    <property type="term" value="P:DNA biosynthetic process"/>
    <property type="evidence" value="ECO:0007669"/>
    <property type="project" value="UniProtKB-ARBA"/>
</dbReference>
<organism evidence="4 5">
    <name type="scientific">Ceutorhynchus assimilis</name>
    <name type="common">cabbage seed weevil</name>
    <dbReference type="NCBI Taxonomy" id="467358"/>
    <lineage>
        <taxon>Eukaryota</taxon>
        <taxon>Metazoa</taxon>
        <taxon>Ecdysozoa</taxon>
        <taxon>Arthropoda</taxon>
        <taxon>Hexapoda</taxon>
        <taxon>Insecta</taxon>
        <taxon>Pterygota</taxon>
        <taxon>Neoptera</taxon>
        <taxon>Endopterygota</taxon>
        <taxon>Coleoptera</taxon>
        <taxon>Polyphaga</taxon>
        <taxon>Cucujiformia</taxon>
        <taxon>Curculionidae</taxon>
        <taxon>Ceutorhynchinae</taxon>
        <taxon>Ceutorhynchus</taxon>
    </lineage>
</organism>
<dbReference type="AlphaFoldDB" id="A0A9N9MXZ7"/>
<dbReference type="InterPro" id="IPR043502">
    <property type="entry name" value="DNA/RNA_pol_sf"/>
</dbReference>
<dbReference type="SUPFAM" id="SSF57667">
    <property type="entry name" value="beta-beta-alpha zinc fingers"/>
    <property type="match status" value="1"/>
</dbReference>
<dbReference type="InterPro" id="IPR013087">
    <property type="entry name" value="Znf_C2H2_type"/>
</dbReference>
<dbReference type="SUPFAM" id="SSF56672">
    <property type="entry name" value="DNA/RNA polymerases"/>
    <property type="match status" value="1"/>
</dbReference>
<dbReference type="OrthoDB" id="6602337at2759"/>
<dbReference type="Proteomes" id="UP001152799">
    <property type="component" value="Chromosome 5"/>
</dbReference>
<dbReference type="PROSITE" id="PS00028">
    <property type="entry name" value="ZINC_FINGER_C2H2_1"/>
    <property type="match status" value="1"/>
</dbReference>
<dbReference type="PANTHER" id="PTHR31511:SF12">
    <property type="entry name" value="RHO TERMINATION FACTOR N-TERMINAL DOMAIN-CONTAINING PROTEIN"/>
    <property type="match status" value="1"/>
</dbReference>
<feature type="region of interest" description="Disordered" evidence="2">
    <location>
        <begin position="44"/>
        <end position="65"/>
    </location>
</feature>
<evidence type="ECO:0000256" key="1">
    <source>
        <dbReference type="PROSITE-ProRule" id="PRU00042"/>
    </source>
</evidence>
<dbReference type="PROSITE" id="PS50157">
    <property type="entry name" value="ZINC_FINGER_C2H2_2"/>
    <property type="match status" value="2"/>
</dbReference>
<accession>A0A9N9MXZ7</accession>
<dbReference type="SMART" id="SM00355">
    <property type="entry name" value="ZnF_C2H2"/>
    <property type="match status" value="3"/>
</dbReference>
<keyword evidence="1" id="KW-0862">Zinc</keyword>
<dbReference type="Gene3D" id="3.40.1800.10">
    <property type="entry name" value="His-Me finger endonucleases"/>
    <property type="match status" value="1"/>
</dbReference>
<proteinExistence type="predicted"/>
<evidence type="ECO:0000259" key="3">
    <source>
        <dbReference type="PROSITE" id="PS50157"/>
    </source>
</evidence>
<dbReference type="SUPFAM" id="SSF53098">
    <property type="entry name" value="Ribonuclease H-like"/>
    <property type="match status" value="1"/>
</dbReference>
<name>A0A9N9MXZ7_9CUCU</name>
<dbReference type="InterPro" id="IPR017964">
    <property type="entry name" value="DNA-dir_DNA_pol_B_CS"/>
</dbReference>
<evidence type="ECO:0000256" key="2">
    <source>
        <dbReference type="SAM" id="MobiDB-lite"/>
    </source>
</evidence>
<reference evidence="4" key="1">
    <citation type="submission" date="2022-01" db="EMBL/GenBank/DDBJ databases">
        <authorList>
            <person name="King R."/>
        </authorList>
    </citation>
    <scope>NUCLEOTIDE SEQUENCE</scope>
</reference>
<dbReference type="SUPFAM" id="SSF54060">
    <property type="entry name" value="His-Me finger endonucleases"/>
    <property type="match status" value="1"/>
</dbReference>
<dbReference type="GO" id="GO:0003676">
    <property type="term" value="F:nucleic acid binding"/>
    <property type="evidence" value="ECO:0007669"/>
    <property type="project" value="InterPro"/>
</dbReference>
<dbReference type="InterPro" id="IPR023211">
    <property type="entry name" value="DNA_pol_palm_dom_sf"/>
</dbReference>
<evidence type="ECO:0000313" key="4">
    <source>
        <dbReference type="EMBL" id="CAG9769728.1"/>
    </source>
</evidence>
<dbReference type="EMBL" id="OU892281">
    <property type="protein sequence ID" value="CAG9769728.1"/>
    <property type="molecule type" value="Genomic_DNA"/>
</dbReference>
<dbReference type="InterPro" id="IPR012337">
    <property type="entry name" value="RNaseH-like_sf"/>
</dbReference>
<dbReference type="InterPro" id="IPR036236">
    <property type="entry name" value="Znf_C2H2_sf"/>
</dbReference>
<keyword evidence="5" id="KW-1185">Reference proteome</keyword>
<dbReference type="InterPro" id="IPR038563">
    <property type="entry name" value="Endonuclease_7_sf"/>
</dbReference>
<dbReference type="GO" id="GO:0008270">
    <property type="term" value="F:zinc ion binding"/>
    <property type="evidence" value="ECO:0007669"/>
    <property type="project" value="UniProtKB-KW"/>
</dbReference>
<feature type="domain" description="C2H2-type" evidence="3">
    <location>
        <begin position="28"/>
        <end position="56"/>
    </location>
</feature>
<gene>
    <name evidence="4" type="ORF">CEUTPL_LOCUS10230</name>
</gene>
<sequence length="1275" mass="148413">MFTCDYCARLFTRRDNLVRHGDCRASVKICDQCGEIFKSEGALQRHRKEKHPMPRVPKRKAENPSVSMDKRVGLNPQAASTSFTRWCQECDLEISRNRWVGHLRSLQHQANTCVEQEDEEGVELVKTSFKNRIATYRLASTQDPTSVKDFLRHLEKKFIKLIEKNVQKFGHIKVGVELFGRFLLQAKDVEEVKSFNSKFQLVGIGLDLKKLFKQFSDITDKKCSEFQEKESGWALQQLLYLNIAINKVHPLKASSYLPLPKVIEAKKAVLNIQNSDQKCFLWSVLAHLYPVVTTQNANRLSNYLPFENQLDFTGLEFPIKLKDVGKFEQLNNISINVYGLDEVYENGRNIIEVVGPLYFTLSRKARHVNLLLISDDFGNTHYYLIRNMSRLISSQLSKHKEAKHLCDGCLLYFPTEQKLKAHQEHDCGHVSVKLPTIDSKKNKYGEEAPENILKFINFEKKLKVPFVCYADFETIIEPIPEEHKQLDPEQSYTVKKHKAVPYSFAYYIKCNFDDSYSIFKTFRGPDAQKVFVEWLETDCKSIYNRFMKDIVPMHPLSREQENEFRNAKNCHICKKPFKDGEERVRDHCHITGKYRAAAHSICNLNFKLPNFIPIFFHCMSNFDSHLFIKELAQGNERLDVIPQNKERYISFTKHILVDKIRLDENGKYKQVFLKLRFLDSFRFMASSLDKLSQNLKPEQCREVRKNFPAEDEFQMIRQKGVFPYSYVDSFSKLDDTKLLSIDGFYNDLRKEAINRKDYERAQKVWNLFKCKTLGQYSDIYLKSDVLILADVFENFRDVCLSTYGLDPCQYYTAPGLSFDAALKTTAIELELLTDIDMIHFLKRGIRGGVSQCSVRKAVANNKFIPHYDASKPDSYIMYLDATNLYGAAMLQYLPTGNFKWLDAEEIQNLDYLKLEKNSNTGYILEVDLTYPEDLHYTHNELPFCPKSVAPEGSRIKKLIPNFNRKDKYVIHIQNLQQAISHGLKVEKIHRVLTFKQSPWVKTYIDLNTSKRNAAYNKFEKDFFKLMNNAVFGKTMENVEKRVDIKLITHWENIGRKRGAESWISKPHFKDVTIFGENLVAIHMAKQKIKYDKPIYVGFAILDISKTIMYDFLYSYIKPKYGNKATLLYTDTDSLILKVETQNFYDDMRENLNKFDTSNYSQNNPHNLPVSQSILGKMKDEYAGKILWEFYGTAAKAYCVNVEGELTKKAKGVPDYVTKKELTLDDYKTAVDVEGTLILRQMNTFRSHKHDMYIEFKNKVALSYADDKRYVIPGTE</sequence>
<keyword evidence="1" id="KW-0863">Zinc-finger</keyword>
<dbReference type="GO" id="GO:0000166">
    <property type="term" value="F:nucleotide binding"/>
    <property type="evidence" value="ECO:0007669"/>
    <property type="project" value="InterPro"/>
</dbReference>
<dbReference type="PROSITE" id="PS00116">
    <property type="entry name" value="DNA_POLYMERASE_B"/>
    <property type="match status" value="1"/>
</dbReference>